<evidence type="ECO:0000313" key="1">
    <source>
        <dbReference type="EMBL" id="GMF13700.1"/>
    </source>
</evidence>
<comment type="caution">
    <text evidence="1">The sequence shown here is derived from an EMBL/GenBank/DDBJ whole genome shotgun (WGS) entry which is preliminary data.</text>
</comment>
<keyword evidence="2" id="KW-1185">Reference proteome</keyword>
<gene>
    <name evidence="1" type="ORF">Plil01_000414900</name>
</gene>
<organism evidence="1 2">
    <name type="scientific">Phytophthora lilii</name>
    <dbReference type="NCBI Taxonomy" id="2077276"/>
    <lineage>
        <taxon>Eukaryota</taxon>
        <taxon>Sar</taxon>
        <taxon>Stramenopiles</taxon>
        <taxon>Oomycota</taxon>
        <taxon>Peronosporomycetes</taxon>
        <taxon>Peronosporales</taxon>
        <taxon>Peronosporaceae</taxon>
        <taxon>Phytophthora</taxon>
    </lineage>
</organism>
<dbReference type="AlphaFoldDB" id="A0A9W6TIF5"/>
<sequence length="81" mass="8930">MSRVPPFGQSDLLHHRANSQDLGRVAIHDRELAFVALVDGANLFLSLQMWCVAPPSIAHVPWNFLPVETPHSMETANAITS</sequence>
<dbReference type="Proteomes" id="UP001165083">
    <property type="component" value="Unassembled WGS sequence"/>
</dbReference>
<accession>A0A9W6TIF5</accession>
<protein>
    <submittedName>
        <fullName evidence="1">Unnamed protein product</fullName>
    </submittedName>
</protein>
<name>A0A9W6TIF5_9STRA</name>
<dbReference type="EMBL" id="BSXW01000167">
    <property type="protein sequence ID" value="GMF13700.1"/>
    <property type="molecule type" value="Genomic_DNA"/>
</dbReference>
<proteinExistence type="predicted"/>
<reference evidence="1" key="1">
    <citation type="submission" date="2023-04" db="EMBL/GenBank/DDBJ databases">
        <title>Phytophthora lilii NBRC 32176.</title>
        <authorList>
            <person name="Ichikawa N."/>
            <person name="Sato H."/>
            <person name="Tonouchi N."/>
        </authorList>
    </citation>
    <scope>NUCLEOTIDE SEQUENCE</scope>
    <source>
        <strain evidence="1">NBRC 32176</strain>
    </source>
</reference>
<evidence type="ECO:0000313" key="2">
    <source>
        <dbReference type="Proteomes" id="UP001165083"/>
    </source>
</evidence>